<feature type="compositionally biased region" description="Polar residues" evidence="3">
    <location>
        <begin position="178"/>
        <end position="221"/>
    </location>
</feature>
<dbReference type="AlphaFoldDB" id="S9Q0E8"/>
<dbReference type="PROSITE" id="PS50003">
    <property type="entry name" value="PH_DOMAIN"/>
    <property type="match status" value="1"/>
</dbReference>
<dbReference type="GO" id="GO:0051301">
    <property type="term" value="P:cell division"/>
    <property type="evidence" value="ECO:0007669"/>
    <property type="project" value="UniProtKB-KW"/>
</dbReference>
<proteinExistence type="predicted"/>
<feature type="compositionally biased region" description="Polar residues" evidence="3">
    <location>
        <begin position="58"/>
        <end position="69"/>
    </location>
</feature>
<evidence type="ECO:0000256" key="1">
    <source>
        <dbReference type="ARBA" id="ARBA00022618"/>
    </source>
</evidence>
<gene>
    <name evidence="5" type="ORF">SOCG_00938</name>
</gene>
<evidence type="ECO:0000256" key="2">
    <source>
        <dbReference type="ARBA" id="ARBA00023306"/>
    </source>
</evidence>
<feature type="compositionally biased region" description="Polar residues" evidence="3">
    <location>
        <begin position="88"/>
        <end position="101"/>
    </location>
</feature>
<dbReference type="GO" id="GO:0036391">
    <property type="term" value="C:medial cortex septin ring"/>
    <property type="evidence" value="ECO:0007669"/>
    <property type="project" value="EnsemblFungi"/>
</dbReference>
<sequence length="713" mass="79766">MSVGAVEQSQHAKSYLADIHRALRIPSPIPSSDYEGSDYASSLVSLSRKNTMRDFGKEQSNVSSISASVDDTDEAEENDSFAYDQGRLSPSFNDNDISNMSGGDEKSPRSSINSLPSLSISQNLETLSNTHSRSNSKSSTTSAHSSATQRSHISMQCKSPYSNKSFDSLIIPKKNPARSMSNTTTNASKELIRDNSNTTSDNARSQSPMNYNLESPIQHTHSPSDSSFSNSIVSSVSDIVGTGNPVSSIASFGFSDDSYSFQEVRTPHVSDEETNPQENRTDIFRSNSIDEEENPISSMESSMRSQEFSLDDDNHLALLPKVMSLPDPRFTNVLSAFDALTRKYLLRENSKVVHATSNEGFLPPSRRVVDSCFMPARDDSVYSRYSLSSRNMQGRGRLYVRLEGIRNLTIPLASGVTTNFTYELSGIKGTAPWKPLHTTTSIEKEYIFDESSDPFIVWNLRAKYEPPKTRSRSGLGKVFSTSRRKSAIMDPVSEALHGYVLKDGTFGELSLDVDSISRSALGRCQSMMVPIIDKWIVDPTVRDAKPSSRKVGDMMVHVFALPTLPVSPSELPSSIEAAMEDLKLAEWDRTLLCDGYLCQQGGDCPYWRRRYFQLIGSKLVAFQPFTKTRRATIELSEATHIVDDNHYSDEEELEGYLYFETGFRIIFKNSDYIDFYAETVEEKEEWMSTLRQYLGQCARVRKKWTKAFLSLTV</sequence>
<keyword evidence="2" id="KW-0131">Cell cycle</keyword>
<feature type="compositionally biased region" description="Low complexity" evidence="3">
    <location>
        <begin position="109"/>
        <end position="121"/>
    </location>
</feature>
<accession>S9Q0E8</accession>
<feature type="region of interest" description="Disordered" evidence="3">
    <location>
        <begin position="172"/>
        <end position="229"/>
    </location>
</feature>
<reference evidence="5 6" key="1">
    <citation type="journal article" date="2011" name="Science">
        <title>Comparative functional genomics of the fission yeasts.</title>
        <authorList>
            <person name="Rhind N."/>
            <person name="Chen Z."/>
            <person name="Yassour M."/>
            <person name="Thompson D.A."/>
            <person name="Haas B.J."/>
            <person name="Habib N."/>
            <person name="Wapinski I."/>
            <person name="Roy S."/>
            <person name="Lin M.F."/>
            <person name="Heiman D.I."/>
            <person name="Young S.K."/>
            <person name="Furuya K."/>
            <person name="Guo Y."/>
            <person name="Pidoux A."/>
            <person name="Chen H.M."/>
            <person name="Robbertse B."/>
            <person name="Goldberg J.M."/>
            <person name="Aoki K."/>
            <person name="Bayne E.H."/>
            <person name="Berlin A.M."/>
            <person name="Desjardins C.A."/>
            <person name="Dobbs E."/>
            <person name="Dukaj L."/>
            <person name="Fan L."/>
            <person name="FitzGerald M.G."/>
            <person name="French C."/>
            <person name="Gujja S."/>
            <person name="Hansen K."/>
            <person name="Keifenheim D."/>
            <person name="Levin J.Z."/>
            <person name="Mosher R.A."/>
            <person name="Mueller C.A."/>
            <person name="Pfiffner J."/>
            <person name="Priest M."/>
            <person name="Russ C."/>
            <person name="Smialowska A."/>
            <person name="Swoboda P."/>
            <person name="Sykes S.M."/>
            <person name="Vaughn M."/>
            <person name="Vengrova S."/>
            <person name="Yoder R."/>
            <person name="Zeng Q."/>
            <person name="Allshire R."/>
            <person name="Baulcombe D."/>
            <person name="Birren B.W."/>
            <person name="Brown W."/>
            <person name="Ekwall K."/>
            <person name="Kellis M."/>
            <person name="Leatherwood J."/>
            <person name="Levin H."/>
            <person name="Margalit H."/>
            <person name="Martienssen R."/>
            <person name="Nieduszynski C.A."/>
            <person name="Spatafora J.W."/>
            <person name="Friedman N."/>
            <person name="Dalgaard J.Z."/>
            <person name="Baumann P."/>
            <person name="Niki H."/>
            <person name="Regev A."/>
            <person name="Nusbaum C."/>
        </authorList>
    </citation>
    <scope>NUCLEOTIDE SEQUENCE [LARGE SCALE GENOMIC DNA]</scope>
    <source>
        <strain evidence="6">yFS286</strain>
    </source>
</reference>
<dbReference type="VEuPathDB" id="FungiDB:SOCG_00938"/>
<evidence type="ECO:0000259" key="4">
    <source>
        <dbReference type="PROSITE" id="PS50003"/>
    </source>
</evidence>
<name>S9Q0E8_SCHOY</name>
<feature type="compositionally biased region" description="Low complexity" evidence="3">
    <location>
        <begin position="128"/>
        <end position="151"/>
    </location>
</feature>
<organism evidence="5 6">
    <name type="scientific">Schizosaccharomyces octosporus (strain yFS286)</name>
    <name type="common">Fission yeast</name>
    <name type="synonym">Octosporomyces octosporus</name>
    <dbReference type="NCBI Taxonomy" id="483514"/>
    <lineage>
        <taxon>Eukaryota</taxon>
        <taxon>Fungi</taxon>
        <taxon>Dikarya</taxon>
        <taxon>Ascomycota</taxon>
        <taxon>Taphrinomycotina</taxon>
        <taxon>Schizosaccharomycetes</taxon>
        <taxon>Schizosaccharomycetales</taxon>
        <taxon>Schizosaccharomycetaceae</taxon>
        <taxon>Schizosaccharomyces</taxon>
    </lineage>
</organism>
<dbReference type="PANTHER" id="PTHR36100:SF1">
    <property type="entry name" value="BUD SITE SELECTION PROTEIN 4"/>
    <property type="match status" value="1"/>
</dbReference>
<dbReference type="Proteomes" id="UP000016088">
    <property type="component" value="Unassembled WGS sequence"/>
</dbReference>
<feature type="domain" description="PH" evidence="4">
    <location>
        <begin position="590"/>
        <end position="695"/>
    </location>
</feature>
<dbReference type="SMART" id="SM00233">
    <property type="entry name" value="PH"/>
    <property type="match status" value="1"/>
</dbReference>
<feature type="region of interest" description="Disordered" evidence="3">
    <location>
        <begin position="54"/>
        <end position="160"/>
    </location>
</feature>
<dbReference type="InterPro" id="IPR052007">
    <property type="entry name" value="Bud4"/>
</dbReference>
<dbReference type="GeneID" id="25029922"/>
<dbReference type="eggNOG" id="ENOG502REBM">
    <property type="taxonomic scope" value="Eukaryota"/>
</dbReference>
<dbReference type="GO" id="GO:0032176">
    <property type="term" value="C:split septin rings"/>
    <property type="evidence" value="ECO:0007669"/>
    <property type="project" value="EnsemblFungi"/>
</dbReference>
<evidence type="ECO:0000313" key="6">
    <source>
        <dbReference type="Proteomes" id="UP000016088"/>
    </source>
</evidence>
<dbReference type="OMA" id="DDNHYSD"/>
<dbReference type="EMBL" id="KE503207">
    <property type="protein sequence ID" value="EPX73183.1"/>
    <property type="molecule type" value="Genomic_DNA"/>
</dbReference>
<dbReference type="InterPro" id="IPR011993">
    <property type="entry name" value="PH-like_dom_sf"/>
</dbReference>
<evidence type="ECO:0000313" key="5">
    <source>
        <dbReference type="EMBL" id="EPX73183.1"/>
    </source>
</evidence>
<keyword evidence="1" id="KW-0132">Cell division</keyword>
<dbReference type="PANTHER" id="PTHR36100">
    <property type="entry name" value="BUD SITE SELECTION PROTEIN 4"/>
    <property type="match status" value="1"/>
</dbReference>
<keyword evidence="6" id="KW-1185">Reference proteome</keyword>
<dbReference type="OrthoDB" id="2123378at2759"/>
<dbReference type="HOGENOM" id="CLU_393377_0_0_1"/>
<dbReference type="GO" id="GO:0005525">
    <property type="term" value="F:GTP binding"/>
    <property type="evidence" value="ECO:0007669"/>
    <property type="project" value="TreeGrafter"/>
</dbReference>
<dbReference type="InterPro" id="IPR001849">
    <property type="entry name" value="PH_domain"/>
</dbReference>
<dbReference type="Pfam" id="PF00169">
    <property type="entry name" value="PH"/>
    <property type="match status" value="1"/>
</dbReference>
<feature type="compositionally biased region" description="Acidic residues" evidence="3">
    <location>
        <begin position="70"/>
        <end position="79"/>
    </location>
</feature>
<dbReference type="GO" id="GO:0031106">
    <property type="term" value="P:septin ring organization"/>
    <property type="evidence" value="ECO:0007669"/>
    <property type="project" value="EnsemblFungi"/>
</dbReference>
<dbReference type="Gene3D" id="2.30.29.30">
    <property type="entry name" value="Pleckstrin-homology domain (PH domain)/Phosphotyrosine-binding domain (PTB)"/>
    <property type="match status" value="1"/>
</dbReference>
<dbReference type="CDD" id="cd13278">
    <property type="entry name" value="PH_Bud4"/>
    <property type="match status" value="1"/>
</dbReference>
<protein>
    <submittedName>
        <fullName evidence="5">Medial ring protein Mid2</fullName>
    </submittedName>
</protein>
<evidence type="ECO:0000256" key="3">
    <source>
        <dbReference type="SAM" id="MobiDB-lite"/>
    </source>
</evidence>
<dbReference type="RefSeq" id="XP_013018812.1">
    <property type="nucleotide sequence ID" value="XM_013163358.1"/>
</dbReference>
<dbReference type="SUPFAM" id="SSF50729">
    <property type="entry name" value="PH domain-like"/>
    <property type="match status" value="1"/>
</dbReference>